<organism evidence="4 5">
    <name type="scientific">Xylocopilactobacillus apicola</name>
    <dbReference type="NCBI Taxonomy" id="2932184"/>
    <lineage>
        <taxon>Bacteria</taxon>
        <taxon>Bacillati</taxon>
        <taxon>Bacillota</taxon>
        <taxon>Bacilli</taxon>
        <taxon>Lactobacillales</taxon>
        <taxon>Lactobacillaceae</taxon>
        <taxon>Xylocopilactobacillus</taxon>
    </lineage>
</organism>
<keyword evidence="1" id="KW-0472">Membrane</keyword>
<gene>
    <name evidence="4" type="ORF">XA3_03300</name>
</gene>
<dbReference type="Proteomes" id="UP001321861">
    <property type="component" value="Chromosome"/>
</dbReference>
<dbReference type="KEGG" id="xap:XA3_03300"/>
<evidence type="ECO:0000259" key="2">
    <source>
        <dbReference type="Pfam" id="PF06030"/>
    </source>
</evidence>
<feature type="transmembrane region" description="Helical" evidence="1">
    <location>
        <begin position="304"/>
        <end position="326"/>
    </location>
</feature>
<evidence type="ECO:0000313" key="5">
    <source>
        <dbReference type="Proteomes" id="UP001321861"/>
    </source>
</evidence>
<evidence type="ECO:0000256" key="1">
    <source>
        <dbReference type="SAM" id="Phobius"/>
    </source>
</evidence>
<dbReference type="AlphaFoldDB" id="A0AAU9DPY4"/>
<keyword evidence="5" id="KW-1185">Reference proteome</keyword>
<reference evidence="4 5" key="1">
    <citation type="journal article" date="2023" name="Microbiol. Spectr.">
        <title>Symbiosis of Carpenter Bees with Uncharacterized Lactic Acid Bacteria Showing NAD Auxotrophy.</title>
        <authorList>
            <person name="Kawasaki S."/>
            <person name="Ozawa K."/>
            <person name="Mori T."/>
            <person name="Yamamoto A."/>
            <person name="Ito M."/>
            <person name="Ohkuma M."/>
            <person name="Sakamoto M."/>
            <person name="Matsutani M."/>
        </authorList>
    </citation>
    <scope>NUCLEOTIDE SEQUENCE [LARGE SCALE GENOMIC DNA]</scope>
    <source>
        <strain evidence="4 5">XA3</strain>
    </source>
</reference>
<feature type="domain" description="WxL Interacting Protein host binding" evidence="3">
    <location>
        <begin position="159"/>
        <end position="291"/>
    </location>
</feature>
<dbReference type="InterPro" id="IPR021759">
    <property type="entry name" value="WxLIP_HBD"/>
</dbReference>
<keyword evidence="1" id="KW-1133">Transmembrane helix</keyword>
<dbReference type="Pfam" id="PF11797">
    <property type="entry name" value="WxLIP_HBD"/>
    <property type="match status" value="1"/>
</dbReference>
<accession>A0AAU9DPY4</accession>
<sequence length="350" mass="38987">MLDRSIVKAESQANLQASMPHLTLITDEEGFTKSNSEGFFDLDFKPGEAVVLGVKIQNVVDREIKVEITPGTVITNQGHIVYGDQSNQMIDSSNRHRFSKMVKKQTITVEPKGTVTVKIPVTVPKEKFDGTILGNLAFTVLGQEQQNKTDQKSMAMITNVVRQAIVVRMKQGVQPEPNFEIGNPATGGTINGPTFTIPIRNTAATYFKENVGTRVDYEVTKKGNSKVKYTHTDKNISMAPNSFYNGVVDTKGQTIEPGEYQAKIAIKYKGKTTKFSRDFKVSRALAKNINKGATVKTKKPQSGLNFLVIAIIFVLLLVLLVALYAGMRRARKQMKKDKKRPYRTLRSRKK</sequence>
<evidence type="ECO:0000313" key="4">
    <source>
        <dbReference type="EMBL" id="BDR57889.1"/>
    </source>
</evidence>
<proteinExistence type="predicted"/>
<dbReference type="Pfam" id="PF06030">
    <property type="entry name" value="WxLIP_PGBD"/>
    <property type="match status" value="1"/>
</dbReference>
<feature type="domain" description="WxL Interacting Protein peptidoglycan binding" evidence="2">
    <location>
        <begin position="34"/>
        <end position="139"/>
    </location>
</feature>
<name>A0AAU9DPY4_9LACO</name>
<evidence type="ECO:0000259" key="3">
    <source>
        <dbReference type="Pfam" id="PF11797"/>
    </source>
</evidence>
<protein>
    <submittedName>
        <fullName evidence="4">Cell surface protein</fullName>
    </submittedName>
</protein>
<dbReference type="InterPro" id="IPR010317">
    <property type="entry name" value="WxLIP_PGBD"/>
</dbReference>
<dbReference type="EMBL" id="AP026802">
    <property type="protein sequence ID" value="BDR57889.1"/>
    <property type="molecule type" value="Genomic_DNA"/>
</dbReference>
<keyword evidence="1" id="KW-0812">Transmembrane</keyword>